<comment type="cofactor">
    <cofactor evidence="6">
        <name>Mg(2+)</name>
        <dbReference type="ChEBI" id="CHEBI:18420"/>
    </cofactor>
</comment>
<feature type="binding site" description="in other chain" evidence="6">
    <location>
        <begin position="111"/>
        <end position="119"/>
    </location>
    <ligand>
        <name>5-phospho-alpha-D-ribose 1-diphosphate</name>
        <dbReference type="ChEBI" id="CHEBI:58017"/>
        <note>ligand shared between dimeric partners</note>
    </ligand>
</feature>
<evidence type="ECO:0000256" key="4">
    <source>
        <dbReference type="ARBA" id="ARBA00022679"/>
    </source>
</evidence>
<dbReference type="PANTHER" id="PTHR19278">
    <property type="entry name" value="OROTATE PHOSPHORIBOSYLTRANSFERASE"/>
    <property type="match status" value="1"/>
</dbReference>
<dbReference type="RefSeq" id="WP_110380460.1">
    <property type="nucleotide sequence ID" value="NZ_CP029288.2"/>
</dbReference>
<comment type="catalytic activity">
    <reaction evidence="6">
        <text>orotidine 5'-phosphate + diphosphate = orotate + 5-phospho-alpha-D-ribose 1-diphosphate</text>
        <dbReference type="Rhea" id="RHEA:10380"/>
        <dbReference type="ChEBI" id="CHEBI:30839"/>
        <dbReference type="ChEBI" id="CHEBI:33019"/>
        <dbReference type="ChEBI" id="CHEBI:57538"/>
        <dbReference type="ChEBI" id="CHEBI:58017"/>
        <dbReference type="EC" id="2.4.2.10"/>
    </reaction>
</comment>
<evidence type="ECO:0000256" key="3">
    <source>
        <dbReference type="ARBA" id="ARBA00022676"/>
    </source>
</evidence>
<dbReference type="InterPro" id="IPR029057">
    <property type="entry name" value="PRTase-like"/>
</dbReference>
<dbReference type="HAMAP" id="MF_01208">
    <property type="entry name" value="PyrE"/>
    <property type="match status" value="1"/>
</dbReference>
<feature type="binding site" evidence="6">
    <location>
        <position position="115"/>
    </location>
    <ligand>
        <name>orotate</name>
        <dbReference type="ChEBI" id="CHEBI:30839"/>
    </ligand>
</feature>
<keyword evidence="3 6" id="KW-0328">Glycosyltransferase</keyword>
<comment type="caution">
    <text evidence="6">Lacks conserved residue(s) required for the propagation of feature annotation.</text>
</comment>
<dbReference type="OrthoDB" id="9089at2157"/>
<reference evidence="8 9" key="1">
    <citation type="submission" date="2018-05" db="EMBL/GenBank/DDBJ databases">
        <title>Complete Genome Sequences of Extremely Thermoacidophilic, Metal-Mobilizing Type-Strain Members of the Archaeal Family Sulfolobaceae: Acidianus brierleyi DSM-1651T, Acidianus sulfidivorans DSM-18786T, Metallosphaera hakonensis DSM-7519T, and Metallosphaera prunae DSM-10039T.</title>
        <authorList>
            <person name="Counts J.A."/>
            <person name="Kelly R.M."/>
        </authorList>
    </citation>
    <scope>NUCLEOTIDE SEQUENCE [LARGE SCALE GENOMIC DNA]</scope>
    <source>
        <strain evidence="8 9">JP7</strain>
    </source>
</reference>
<dbReference type="InterPro" id="IPR004467">
    <property type="entry name" value="Or_phspho_trans_dom"/>
</dbReference>
<dbReference type="EC" id="2.4.2.10" evidence="2 6"/>
<evidence type="ECO:0000256" key="6">
    <source>
        <dbReference type="HAMAP-Rule" id="MF_01208"/>
    </source>
</evidence>
<dbReference type="Proteomes" id="UP000248410">
    <property type="component" value="Chromosome"/>
</dbReference>
<dbReference type="CDD" id="cd06223">
    <property type="entry name" value="PRTases_typeI"/>
    <property type="match status" value="1"/>
</dbReference>
<dbReference type="SUPFAM" id="SSF53271">
    <property type="entry name" value="PRTase-like"/>
    <property type="match status" value="1"/>
</dbReference>
<gene>
    <name evidence="6" type="primary">pyrE</name>
    <name evidence="8" type="ORF">DFR86_08410</name>
</gene>
<dbReference type="UniPathway" id="UPA00070">
    <property type="reaction ID" value="UER00119"/>
</dbReference>
<dbReference type="GO" id="GO:0044205">
    <property type="term" value="P:'de novo' UMP biosynthetic process"/>
    <property type="evidence" value="ECO:0007669"/>
    <property type="project" value="UniProtKB-UniRule"/>
</dbReference>
<dbReference type="InterPro" id="IPR000836">
    <property type="entry name" value="PRTase_dom"/>
</dbReference>
<organism evidence="8 9">
    <name type="scientific">Acidianus sulfidivorans JP7</name>
    <dbReference type="NCBI Taxonomy" id="619593"/>
    <lineage>
        <taxon>Archaea</taxon>
        <taxon>Thermoproteota</taxon>
        <taxon>Thermoprotei</taxon>
        <taxon>Sulfolobales</taxon>
        <taxon>Sulfolobaceae</taxon>
        <taxon>Acidianus</taxon>
    </lineage>
</organism>
<keyword evidence="5 6" id="KW-0665">Pyrimidine biosynthesis</keyword>
<dbReference type="Pfam" id="PF00156">
    <property type="entry name" value="Pribosyltran"/>
    <property type="match status" value="1"/>
</dbReference>
<keyword evidence="6" id="KW-0460">Magnesium</keyword>
<evidence type="ECO:0000256" key="1">
    <source>
        <dbReference type="ARBA" id="ARBA00004889"/>
    </source>
</evidence>
<dbReference type="NCBIfam" id="TIGR00336">
    <property type="entry name" value="pyrE"/>
    <property type="match status" value="1"/>
</dbReference>
<evidence type="ECO:0000259" key="7">
    <source>
        <dbReference type="Pfam" id="PF00156"/>
    </source>
</evidence>
<accession>A0A2U9INH8</accession>
<dbReference type="GO" id="GO:0000287">
    <property type="term" value="F:magnesium ion binding"/>
    <property type="evidence" value="ECO:0007669"/>
    <property type="project" value="UniProtKB-UniRule"/>
</dbReference>
<dbReference type="AlphaFoldDB" id="A0A2U9INH8"/>
<sequence>MNIGEVLLDRKLLLIGNFILTSGKNSPYYLDLRRFPNYPEFNEIVNLAIQKVKDIKNDMIIGIATGGIPLASFIACKLNKPMGYVRLEKKGYGTDKLVEADVKDKNILIVDDVATTGGSIEKAVEEIRKYGGIVENAFVIIDRNEGARERLNKIGVKLNYIYSINDILKDILDKLGENEKKLIQDYLVKNIE</sequence>
<feature type="binding site" evidence="6">
    <location>
        <position position="90"/>
    </location>
    <ligand>
        <name>5-phospho-alpha-D-ribose 1-diphosphate</name>
        <dbReference type="ChEBI" id="CHEBI:58017"/>
        <note>ligand shared between dimeric partners</note>
    </ligand>
</feature>
<dbReference type="EMBL" id="CP029288">
    <property type="protein sequence ID" value="AWR97570.1"/>
    <property type="molecule type" value="Genomic_DNA"/>
</dbReference>
<dbReference type="PANTHER" id="PTHR19278:SF9">
    <property type="entry name" value="URIDINE 5'-MONOPHOSPHATE SYNTHASE"/>
    <property type="match status" value="1"/>
</dbReference>
<evidence type="ECO:0000313" key="8">
    <source>
        <dbReference type="EMBL" id="AWR97570.1"/>
    </source>
</evidence>
<dbReference type="GeneID" id="36837985"/>
<keyword evidence="9" id="KW-1185">Reference proteome</keyword>
<feature type="binding site" evidence="6">
    <location>
        <position position="86"/>
    </location>
    <ligand>
        <name>5-phospho-alpha-D-ribose 1-diphosphate</name>
        <dbReference type="ChEBI" id="CHEBI:58017"/>
        <note>ligand shared between dimeric partners</note>
    </ligand>
</feature>
<feature type="binding site" evidence="6">
    <location>
        <position position="143"/>
    </location>
    <ligand>
        <name>orotate</name>
        <dbReference type="ChEBI" id="CHEBI:30839"/>
    </ligand>
</feature>
<name>A0A2U9INH8_9CREN</name>
<dbReference type="InterPro" id="IPR023031">
    <property type="entry name" value="OPRT"/>
</dbReference>
<dbReference type="KEGG" id="asul:DFR86_08410"/>
<keyword evidence="4 6" id="KW-0808">Transferase</keyword>
<feature type="domain" description="Phosphoribosyltransferase" evidence="7">
    <location>
        <begin position="43"/>
        <end position="152"/>
    </location>
</feature>
<proteinExistence type="inferred from homology"/>
<evidence type="ECO:0000256" key="5">
    <source>
        <dbReference type="ARBA" id="ARBA00022975"/>
    </source>
</evidence>
<comment type="function">
    <text evidence="6">Catalyzes the transfer of a ribosyl phosphate group from 5-phosphoribose 1-diphosphate to orotate, leading to the formation of orotidine monophosphate (OMP).</text>
</comment>
<evidence type="ECO:0000256" key="2">
    <source>
        <dbReference type="ARBA" id="ARBA00011971"/>
    </source>
</evidence>
<dbReference type="GO" id="GO:0019856">
    <property type="term" value="P:pyrimidine nucleobase biosynthetic process"/>
    <property type="evidence" value="ECO:0007669"/>
    <property type="project" value="TreeGrafter"/>
</dbReference>
<protein>
    <recommendedName>
        <fullName evidence="2 6">Orotate phosphoribosyltransferase</fullName>
        <shortName evidence="6">OPRT</shortName>
        <shortName evidence="6">OPRTase</shortName>
        <ecNumber evidence="2 6">2.4.2.10</ecNumber>
    </recommendedName>
</protein>
<dbReference type="Gene3D" id="3.40.50.2020">
    <property type="match status" value="1"/>
</dbReference>
<comment type="subunit">
    <text evidence="6">Homodimer.</text>
</comment>
<comment type="similarity">
    <text evidence="6">Belongs to the purine/pyrimidine phosphoribosyltransferase family. PyrE subfamily.</text>
</comment>
<dbReference type="GO" id="GO:0004588">
    <property type="term" value="F:orotate phosphoribosyltransferase activity"/>
    <property type="evidence" value="ECO:0007669"/>
    <property type="project" value="UniProtKB-UniRule"/>
</dbReference>
<evidence type="ECO:0000313" key="9">
    <source>
        <dbReference type="Proteomes" id="UP000248410"/>
    </source>
</evidence>
<comment type="pathway">
    <text evidence="1 6">Pyrimidine metabolism; UMP biosynthesis via de novo pathway; UMP from orotate: step 1/2.</text>
</comment>